<dbReference type="Proteomes" id="UP000321750">
    <property type="component" value="Unassembled WGS sequence"/>
</dbReference>
<dbReference type="SMART" id="SM00260">
    <property type="entry name" value="CheW"/>
    <property type="match status" value="1"/>
</dbReference>
<dbReference type="PANTHER" id="PTHR22617">
    <property type="entry name" value="CHEMOTAXIS SENSOR HISTIDINE KINASE-RELATED"/>
    <property type="match status" value="1"/>
</dbReference>
<comment type="caution">
    <text evidence="2">The sequence shown here is derived from an EMBL/GenBank/DDBJ whole genome shotgun (WGS) entry which is preliminary data.</text>
</comment>
<name>A0A512JG58_9HYPH</name>
<dbReference type="GO" id="GO:0005829">
    <property type="term" value="C:cytosol"/>
    <property type="evidence" value="ECO:0007669"/>
    <property type="project" value="TreeGrafter"/>
</dbReference>
<keyword evidence="3" id="KW-1185">Reference proteome</keyword>
<dbReference type="GO" id="GO:0006935">
    <property type="term" value="P:chemotaxis"/>
    <property type="evidence" value="ECO:0007669"/>
    <property type="project" value="InterPro"/>
</dbReference>
<dbReference type="InterPro" id="IPR036061">
    <property type="entry name" value="CheW-like_dom_sf"/>
</dbReference>
<dbReference type="InterPro" id="IPR002545">
    <property type="entry name" value="CheW-lke_dom"/>
</dbReference>
<evidence type="ECO:0000313" key="3">
    <source>
        <dbReference type="Proteomes" id="UP000321750"/>
    </source>
</evidence>
<dbReference type="EMBL" id="BJZV01000002">
    <property type="protein sequence ID" value="GEP08945.1"/>
    <property type="molecule type" value="Genomic_DNA"/>
</dbReference>
<dbReference type="InterPro" id="IPR039315">
    <property type="entry name" value="CheW"/>
</dbReference>
<proteinExistence type="predicted"/>
<gene>
    <name evidence="2" type="ORF">MGN01_07900</name>
</gene>
<dbReference type="RefSeq" id="WP_306437190.1">
    <property type="nucleotide sequence ID" value="NZ_BJZV01000002.1"/>
</dbReference>
<reference evidence="2 3" key="1">
    <citation type="submission" date="2019-07" db="EMBL/GenBank/DDBJ databases">
        <title>Whole genome shotgun sequence of Methylobacterium gnaphalii NBRC 107716.</title>
        <authorList>
            <person name="Hosoyama A."/>
            <person name="Uohara A."/>
            <person name="Ohji S."/>
            <person name="Ichikawa N."/>
        </authorList>
    </citation>
    <scope>NUCLEOTIDE SEQUENCE [LARGE SCALE GENOMIC DNA]</scope>
    <source>
        <strain evidence="2 3">NBRC 107716</strain>
    </source>
</reference>
<dbReference type="SUPFAM" id="SSF50341">
    <property type="entry name" value="CheW-like"/>
    <property type="match status" value="1"/>
</dbReference>
<evidence type="ECO:0000313" key="2">
    <source>
        <dbReference type="EMBL" id="GEP08945.1"/>
    </source>
</evidence>
<dbReference type="Pfam" id="PF01584">
    <property type="entry name" value="CheW"/>
    <property type="match status" value="1"/>
</dbReference>
<dbReference type="GO" id="GO:0007165">
    <property type="term" value="P:signal transduction"/>
    <property type="evidence" value="ECO:0007669"/>
    <property type="project" value="InterPro"/>
</dbReference>
<sequence>MALSQTTTYLILDVAGTSCALPRDAVREVLPLPHLHAPPAAGGPIAGFLNLGGVPLPVLDLARLLGQRAAAVEPDPYRHILLAADGSLALLVDRVVDAVQVSLDAVRSVSDTRTLNGCVEAEIALDKRFVHVLSMQRILTTEERERVATLSRRAAERLASFDAAVMD</sequence>
<accession>A0A512JG58</accession>
<dbReference type="Gene3D" id="2.30.30.40">
    <property type="entry name" value="SH3 Domains"/>
    <property type="match status" value="1"/>
</dbReference>
<evidence type="ECO:0000259" key="1">
    <source>
        <dbReference type="PROSITE" id="PS50851"/>
    </source>
</evidence>
<dbReference type="Gene3D" id="2.40.50.180">
    <property type="entry name" value="CheA-289, Domain 4"/>
    <property type="match status" value="1"/>
</dbReference>
<feature type="domain" description="CheW-like" evidence="1">
    <location>
        <begin position="6"/>
        <end position="144"/>
    </location>
</feature>
<dbReference type="PROSITE" id="PS50851">
    <property type="entry name" value="CHEW"/>
    <property type="match status" value="1"/>
</dbReference>
<dbReference type="AlphaFoldDB" id="A0A512JG58"/>
<dbReference type="PANTHER" id="PTHR22617:SF23">
    <property type="entry name" value="CHEMOTAXIS PROTEIN CHEW"/>
    <property type="match status" value="1"/>
</dbReference>
<protein>
    <recommendedName>
        <fullName evidence="1">CheW-like domain-containing protein</fullName>
    </recommendedName>
</protein>
<organism evidence="2 3">
    <name type="scientific">Methylobacterium gnaphalii</name>
    <dbReference type="NCBI Taxonomy" id="1010610"/>
    <lineage>
        <taxon>Bacteria</taxon>
        <taxon>Pseudomonadati</taxon>
        <taxon>Pseudomonadota</taxon>
        <taxon>Alphaproteobacteria</taxon>
        <taxon>Hyphomicrobiales</taxon>
        <taxon>Methylobacteriaceae</taxon>
        <taxon>Methylobacterium</taxon>
    </lineage>
</organism>